<protein>
    <submittedName>
        <fullName evidence="1">Uncharacterized protein</fullName>
    </submittedName>
</protein>
<dbReference type="AlphaFoldDB" id="A0A1M2VKZ4"/>
<accession>A0A1M2VKZ4</accession>
<reference evidence="1 2" key="1">
    <citation type="submission" date="2016-10" db="EMBL/GenBank/DDBJ databases">
        <title>Genome sequence of the basidiomycete white-rot fungus Trametes pubescens.</title>
        <authorList>
            <person name="Makela M.R."/>
            <person name="Granchi Z."/>
            <person name="Peng M."/>
            <person name="De Vries R.P."/>
            <person name="Grigoriev I."/>
            <person name="Riley R."/>
            <person name="Hilden K."/>
        </authorList>
    </citation>
    <scope>NUCLEOTIDE SEQUENCE [LARGE SCALE GENOMIC DNA]</scope>
    <source>
        <strain evidence="1 2">FBCC735</strain>
    </source>
</reference>
<evidence type="ECO:0000313" key="2">
    <source>
        <dbReference type="Proteomes" id="UP000184267"/>
    </source>
</evidence>
<evidence type="ECO:0000313" key="1">
    <source>
        <dbReference type="EMBL" id="OJT08226.1"/>
    </source>
</evidence>
<proteinExistence type="predicted"/>
<sequence length="240" mass="27459">MLLQGRIVLCPPIRDLQKLLLWEKNDWDRRLHERVRGAPSARTIPTVEELSGNLSCVWITSQAAPQVEEVADFSVTCTWFVETETNPDPTFPQHFLYLRDRRTPQPKEIPEGVVQWSASTPRSDELIAGDRYADSPLPLFDMEFTFNRGGRGGQLRVSPFATIVWALEMLGGAYTPPILFYTERRPKGGFTKPVPMENPTESYRKLLRELRRLYSRMDDDLRKECCAMSEGAELSAHAQC</sequence>
<keyword evidence="2" id="KW-1185">Reference proteome</keyword>
<dbReference type="Proteomes" id="UP000184267">
    <property type="component" value="Unassembled WGS sequence"/>
</dbReference>
<dbReference type="OMA" id="IVWALEM"/>
<gene>
    <name evidence="1" type="ORF">TRAPUB_898</name>
</gene>
<name>A0A1M2VKZ4_TRAPU</name>
<dbReference type="EMBL" id="MNAD01001070">
    <property type="protein sequence ID" value="OJT08226.1"/>
    <property type="molecule type" value="Genomic_DNA"/>
</dbReference>
<comment type="caution">
    <text evidence="1">The sequence shown here is derived from an EMBL/GenBank/DDBJ whole genome shotgun (WGS) entry which is preliminary data.</text>
</comment>
<dbReference type="OrthoDB" id="2747820at2759"/>
<organism evidence="1 2">
    <name type="scientific">Trametes pubescens</name>
    <name type="common">White-rot fungus</name>
    <dbReference type="NCBI Taxonomy" id="154538"/>
    <lineage>
        <taxon>Eukaryota</taxon>
        <taxon>Fungi</taxon>
        <taxon>Dikarya</taxon>
        <taxon>Basidiomycota</taxon>
        <taxon>Agaricomycotina</taxon>
        <taxon>Agaricomycetes</taxon>
        <taxon>Polyporales</taxon>
        <taxon>Polyporaceae</taxon>
        <taxon>Trametes</taxon>
    </lineage>
</organism>